<proteinExistence type="predicted"/>
<organism evidence="1 2">
    <name type="scientific">Richelia sinica FACHB-800</name>
    <dbReference type="NCBI Taxonomy" id="1357546"/>
    <lineage>
        <taxon>Bacteria</taxon>
        <taxon>Bacillati</taxon>
        <taxon>Cyanobacteriota</taxon>
        <taxon>Cyanophyceae</taxon>
        <taxon>Nostocales</taxon>
        <taxon>Nostocaceae</taxon>
        <taxon>Richelia</taxon>
    </lineage>
</organism>
<reference evidence="1" key="1">
    <citation type="submission" date="2017-04" db="EMBL/GenBank/DDBJ databases">
        <title>Genome deletions in a multicellular cyanobacterial endosymbiont for morphological adaptation in marine diatoms.</title>
        <authorList>
            <person name="Wang Y."/>
            <person name="Gao H."/>
            <person name="Li R."/>
            <person name="Xu X."/>
        </authorList>
    </citation>
    <scope>NUCLEOTIDE SEQUENCE</scope>
    <source>
        <strain evidence="1">FACHB 800</strain>
    </source>
</reference>
<protein>
    <submittedName>
        <fullName evidence="1">Uncharacterized protein</fullName>
    </submittedName>
</protein>
<evidence type="ECO:0000313" key="2">
    <source>
        <dbReference type="Proteomes" id="UP000683511"/>
    </source>
</evidence>
<sequence length="38" mass="4526">MDHPRPLGPETQLHQHIHTLTLHHTLVNFKLIEQVHTR</sequence>
<dbReference type="AlphaFoldDB" id="A0A975Y4T5"/>
<dbReference type="EMBL" id="CP021056">
    <property type="protein sequence ID" value="QXE23518.1"/>
    <property type="molecule type" value="Genomic_DNA"/>
</dbReference>
<dbReference type="Proteomes" id="UP000683511">
    <property type="component" value="Chromosome"/>
</dbReference>
<evidence type="ECO:0000313" key="1">
    <source>
        <dbReference type="EMBL" id="QXE23518.1"/>
    </source>
</evidence>
<name>A0A975Y4T5_9NOST</name>
<dbReference type="KEGG" id="rsin:B6N60_02208"/>
<accession>A0A975Y4T5</accession>
<keyword evidence="2" id="KW-1185">Reference proteome</keyword>
<gene>
    <name evidence="1" type="ORF">B6N60_02208</name>
</gene>